<evidence type="ECO:0000256" key="1">
    <source>
        <dbReference type="SAM" id="Phobius"/>
    </source>
</evidence>
<feature type="transmembrane region" description="Helical" evidence="1">
    <location>
        <begin position="150"/>
        <end position="171"/>
    </location>
</feature>
<feature type="transmembrane region" description="Helical" evidence="1">
    <location>
        <begin position="67"/>
        <end position="88"/>
    </location>
</feature>
<feature type="transmembrane region" description="Helical" evidence="1">
    <location>
        <begin position="191"/>
        <end position="210"/>
    </location>
</feature>
<proteinExistence type="predicted"/>
<accession>O44580</accession>
<feature type="transmembrane region" description="Helical" evidence="1">
    <location>
        <begin position="28"/>
        <end position="47"/>
    </location>
</feature>
<dbReference type="WormBase" id="ZK697.1">
    <property type="protein sequence ID" value="CE51011"/>
    <property type="gene ID" value="WBGene00022804"/>
</dbReference>
<sequence length="305" mass="35573">MEFLIFAARSYKEHENSLDTLFLDVMDVVMLFIHTTNCIFFLLLLLYKRRNRKAEKRVKFKEFHAPIFQQLFFIAGCTLFINSINLFTRLIADRESNYSLAAMLTIALFIYISIGFVFGCIISFTFLATMQRILILHFAQYKWLLIKSQLNIAIFVVYCSMASYSVINYNFYLQKESLLKTDLTVEMWHNLFNGMLLLMTFITGCFYYYIRGLMQRLTPEMGISIGYLLQQFGPIYSVQVIYILASIIETILYKFDICQPISLIVSLTLVHTIPTIVSLSYCATKENIRAITIRVLRLALRETTV</sequence>
<dbReference type="KEGG" id="cel:CELE_ZK697.1"/>
<dbReference type="RefSeq" id="NP_503498.3">
    <property type="nucleotide sequence ID" value="NM_071097.3"/>
</dbReference>
<dbReference type="Proteomes" id="UP000001940">
    <property type="component" value="Chromosome V"/>
</dbReference>
<dbReference type="UCSC" id="ZK697.1">
    <property type="organism name" value="c. elegans"/>
</dbReference>
<feature type="transmembrane region" description="Helical" evidence="1">
    <location>
        <begin position="261"/>
        <end position="284"/>
    </location>
</feature>
<keyword evidence="3" id="KW-1185">Reference proteome</keyword>
<dbReference type="PaxDb" id="6239-ZK697.1"/>
<dbReference type="GeneID" id="191408"/>
<dbReference type="EMBL" id="BX284605">
    <property type="protein sequence ID" value="CCD74375.2"/>
    <property type="molecule type" value="Genomic_DNA"/>
</dbReference>
<dbReference type="AGR" id="WB:WBGene00022804"/>
<keyword evidence="1" id="KW-1133">Transmembrane helix</keyword>
<protein>
    <submittedName>
        <fullName evidence="2">Serpentine Receptor, class Z</fullName>
    </submittedName>
</protein>
<keyword evidence="1" id="KW-0812">Transmembrane</keyword>
<keyword evidence="1" id="KW-0472">Membrane</keyword>
<feature type="transmembrane region" description="Helical" evidence="1">
    <location>
        <begin position="100"/>
        <end position="129"/>
    </location>
</feature>
<evidence type="ECO:0000313" key="3">
    <source>
        <dbReference type="Proteomes" id="UP000001940"/>
    </source>
</evidence>
<dbReference type="eggNOG" id="ENOG502T3H4">
    <property type="taxonomic scope" value="Eukaryota"/>
</dbReference>
<dbReference type="HOGENOM" id="CLU_077773_0_0_1"/>
<dbReference type="OMA" id="HIWRIFR"/>
<evidence type="ECO:0000313" key="4">
    <source>
        <dbReference type="WormBase" id="ZK697.1"/>
    </source>
</evidence>
<gene>
    <name evidence="2" type="ORF">CELE_ZK697.1</name>
    <name evidence="2 4" type="ORF">ZK697.1</name>
</gene>
<keyword evidence="2" id="KW-0675">Receptor</keyword>
<dbReference type="AlphaFoldDB" id="O44580"/>
<dbReference type="CTD" id="191408"/>
<organism evidence="2 3">
    <name type="scientific">Caenorhabditis elegans</name>
    <dbReference type="NCBI Taxonomy" id="6239"/>
    <lineage>
        <taxon>Eukaryota</taxon>
        <taxon>Metazoa</taxon>
        <taxon>Ecdysozoa</taxon>
        <taxon>Nematoda</taxon>
        <taxon>Chromadorea</taxon>
        <taxon>Rhabditida</taxon>
        <taxon>Rhabditina</taxon>
        <taxon>Rhabditomorpha</taxon>
        <taxon>Rhabditoidea</taxon>
        <taxon>Rhabditidae</taxon>
        <taxon>Peloderinae</taxon>
        <taxon>Caenorhabditis</taxon>
    </lineage>
</organism>
<dbReference type="FunCoup" id="O44580">
    <property type="interactions" value="1"/>
</dbReference>
<name>O44580_CAEEL</name>
<dbReference type="InParanoid" id="O44580"/>
<reference evidence="2 3" key="1">
    <citation type="journal article" date="1998" name="Science">
        <title>Genome sequence of the nematode C. elegans: a platform for investigating biology.</title>
        <authorList>
            <consortium name="The C. elegans sequencing consortium"/>
            <person name="Sulson J.E."/>
            <person name="Waterston R."/>
        </authorList>
    </citation>
    <scope>NUCLEOTIDE SEQUENCE [LARGE SCALE GENOMIC DNA]</scope>
    <source>
        <strain evidence="2 3">Bristol N2</strain>
    </source>
</reference>
<evidence type="ECO:0000313" key="2">
    <source>
        <dbReference type="EMBL" id="CCD74375.2"/>
    </source>
</evidence>
<feature type="transmembrane region" description="Helical" evidence="1">
    <location>
        <begin position="231"/>
        <end position="255"/>
    </location>
</feature>